<feature type="domain" description="AAA-ATPase-like" evidence="1">
    <location>
        <begin position="24"/>
        <end position="54"/>
    </location>
</feature>
<proteinExistence type="predicted"/>
<dbReference type="InterPro" id="IPR018631">
    <property type="entry name" value="AAA-ATPase-like_dom"/>
</dbReference>
<protein>
    <recommendedName>
        <fullName evidence="1">AAA-ATPase-like domain-containing protein</fullName>
    </recommendedName>
</protein>
<keyword evidence="3" id="KW-1185">Reference proteome</keyword>
<gene>
    <name evidence="2" type="ORF">CcarbDRAFT_3851</name>
</gene>
<dbReference type="Proteomes" id="UP000004198">
    <property type="component" value="Unassembled WGS sequence"/>
</dbReference>
<dbReference type="AlphaFoldDB" id="C6PYI4"/>
<dbReference type="Pfam" id="PF09820">
    <property type="entry name" value="AAA-ATPase_like"/>
    <property type="match status" value="1"/>
</dbReference>
<reference evidence="2 3" key="1">
    <citation type="submission" date="2009-06" db="EMBL/GenBank/DDBJ databases">
        <title>The draft genome of Clostridium carboxidivorans P7.</title>
        <authorList>
            <consortium name="US DOE Joint Genome Institute (JGI-PGF)"/>
            <person name="Lucas S."/>
            <person name="Copeland A."/>
            <person name="Lapidus A."/>
            <person name="Glavina del Rio T."/>
            <person name="Tice H."/>
            <person name="Bruce D."/>
            <person name="Goodwin L."/>
            <person name="Pitluck S."/>
            <person name="Larimer F."/>
            <person name="Land M.L."/>
            <person name="Hauser L."/>
            <person name="Hemme C.L."/>
        </authorList>
    </citation>
    <scope>NUCLEOTIDE SEQUENCE [LARGE SCALE GENOMIC DNA]</scope>
    <source>
        <strain evidence="2 3">P7</strain>
    </source>
</reference>
<sequence>MLWDIIKVIENNRRKVFKLVKKLPYGISNFKNLIEDEYIYIDKTEYIEKLGKFSFAIYNFSKTKTFWKKSFYIGACKLL</sequence>
<evidence type="ECO:0000259" key="1">
    <source>
        <dbReference type="Pfam" id="PF09820"/>
    </source>
</evidence>
<evidence type="ECO:0000313" key="3">
    <source>
        <dbReference type="Proteomes" id="UP000004198"/>
    </source>
</evidence>
<organism evidence="2 3">
    <name type="scientific">Clostridium carboxidivorans P7</name>
    <dbReference type="NCBI Taxonomy" id="536227"/>
    <lineage>
        <taxon>Bacteria</taxon>
        <taxon>Bacillati</taxon>
        <taxon>Bacillota</taxon>
        <taxon>Clostridia</taxon>
        <taxon>Eubacteriales</taxon>
        <taxon>Clostridiaceae</taxon>
        <taxon>Clostridium</taxon>
    </lineage>
</organism>
<comment type="caution">
    <text evidence="2">The sequence shown here is derived from an EMBL/GenBank/DDBJ whole genome shotgun (WGS) entry which is preliminary data.</text>
</comment>
<dbReference type="EMBL" id="ACVI01000079">
    <property type="protein sequence ID" value="EET85703.1"/>
    <property type="molecule type" value="Genomic_DNA"/>
</dbReference>
<accession>C6PYI4</accession>
<dbReference type="RefSeq" id="WP_007062736.1">
    <property type="nucleotide sequence ID" value="NZ_ACVI01000079.1"/>
</dbReference>
<name>C6PYI4_9CLOT</name>
<evidence type="ECO:0000313" key="2">
    <source>
        <dbReference type="EMBL" id="EET85703.1"/>
    </source>
</evidence>